<comment type="caution">
    <text evidence="2">The sequence shown here is derived from an EMBL/GenBank/DDBJ whole genome shotgun (WGS) entry which is preliminary data.</text>
</comment>
<evidence type="ECO:0000313" key="2">
    <source>
        <dbReference type="EMBL" id="EKC47266.1"/>
    </source>
</evidence>
<feature type="non-terminal residue" evidence="2">
    <location>
        <position position="1"/>
    </location>
</feature>
<proteinExistence type="predicted"/>
<dbReference type="EMBL" id="AJWY01013384">
    <property type="protein sequence ID" value="EKC47266.1"/>
    <property type="molecule type" value="Genomic_DNA"/>
</dbReference>
<dbReference type="InterPro" id="IPR025442">
    <property type="entry name" value="DUF4185"/>
</dbReference>
<reference evidence="2" key="1">
    <citation type="journal article" date="2013" name="Environ. Microbiol.">
        <title>Microbiota from the distal guts of lean and obese adolescents exhibit partial functional redundancy besides clear differences in community structure.</title>
        <authorList>
            <person name="Ferrer M."/>
            <person name="Ruiz A."/>
            <person name="Lanza F."/>
            <person name="Haange S.B."/>
            <person name="Oberbach A."/>
            <person name="Till H."/>
            <person name="Bargiela R."/>
            <person name="Campoy C."/>
            <person name="Segura M.T."/>
            <person name="Richter M."/>
            <person name="von Bergen M."/>
            <person name="Seifert J."/>
            <person name="Suarez A."/>
        </authorList>
    </citation>
    <scope>NUCLEOTIDE SEQUENCE</scope>
</reference>
<sequence length="358" mass="40563">QAVTGPLTLYASYSRDICLIDQGMVARVTGRSLEEERHLPNPNQTDVRWGLGGTDLGIIWEIAPGRYGLFFGDSYGSDFVPVAGGGPGAAGDWRSNVLAYSEDSDLSDGLTFSGMAVDPNNAGRAREIIPRENYKLFTSIPTAAIALDGVQYVHYMYWQVGTDFDPLNYSSIYRSLDNGATWESCRDRIEFDEDSNFGMVGYATREGDPYCYMMGTHIGRSRSAYLARFRYGDILDRSAYEYWNGTTRRWVQGDEREATVVLNGTVGELSVMWLEKYRRWIVLYFDQEKYAICYRSAARINGEWSEERILVSGADYPQLYGSYIHPASAGSDDLYYTMSEWVPYNVFLMRTSIRCLED</sequence>
<dbReference type="AlphaFoldDB" id="K1SIV5"/>
<name>K1SIV5_9ZZZZ</name>
<evidence type="ECO:0000259" key="1">
    <source>
        <dbReference type="Pfam" id="PF13810"/>
    </source>
</evidence>
<organism evidence="2">
    <name type="scientific">human gut metagenome</name>
    <dbReference type="NCBI Taxonomy" id="408170"/>
    <lineage>
        <taxon>unclassified sequences</taxon>
        <taxon>metagenomes</taxon>
        <taxon>organismal metagenomes</taxon>
    </lineage>
</organism>
<feature type="domain" description="DUF4185" evidence="1">
    <location>
        <begin position="42"/>
        <end position="350"/>
    </location>
</feature>
<dbReference type="Pfam" id="PF13810">
    <property type="entry name" value="DUF4185"/>
    <property type="match status" value="1"/>
</dbReference>
<accession>K1SIV5</accession>
<protein>
    <recommendedName>
        <fullName evidence="1">DUF4185 domain-containing protein</fullName>
    </recommendedName>
</protein>
<gene>
    <name evidence="2" type="ORF">LEA_19463</name>
</gene>